<comment type="similarity">
    <text evidence="8">Belongs to the CobB/CbiA family.</text>
</comment>
<keyword evidence="5 8" id="KW-0067">ATP-binding</keyword>
<dbReference type="KEGG" id="cph:Cpha266_0126"/>
<organism evidence="11 12">
    <name type="scientific">Chlorobium phaeobacteroides (strain DSM 266 / SMG 266 / 2430)</name>
    <dbReference type="NCBI Taxonomy" id="290317"/>
    <lineage>
        <taxon>Bacteria</taxon>
        <taxon>Pseudomonadati</taxon>
        <taxon>Chlorobiota</taxon>
        <taxon>Chlorobiia</taxon>
        <taxon>Chlorobiales</taxon>
        <taxon>Chlorobiaceae</taxon>
        <taxon>Chlorobium/Pelodictyon group</taxon>
        <taxon>Chlorobium</taxon>
    </lineage>
</organism>
<evidence type="ECO:0000256" key="7">
    <source>
        <dbReference type="ARBA" id="ARBA00022962"/>
    </source>
</evidence>
<evidence type="ECO:0000313" key="12">
    <source>
        <dbReference type="Proteomes" id="UP000008701"/>
    </source>
</evidence>
<dbReference type="GO" id="GO:0009236">
    <property type="term" value="P:cobalamin biosynthetic process"/>
    <property type="evidence" value="ECO:0007669"/>
    <property type="project" value="UniProtKB-UniRule"/>
</dbReference>
<dbReference type="InterPro" id="IPR027417">
    <property type="entry name" value="P-loop_NTPase"/>
</dbReference>
<feature type="domain" description="CobB/CobQ-like glutamine amidotransferase" evidence="10">
    <location>
        <begin position="254"/>
        <end position="444"/>
    </location>
</feature>
<dbReference type="Proteomes" id="UP000008701">
    <property type="component" value="Chromosome"/>
</dbReference>
<dbReference type="CDD" id="cd05388">
    <property type="entry name" value="CobB_N"/>
    <property type="match status" value="1"/>
</dbReference>
<comment type="domain">
    <text evidence="8">Comprises of two domains. The C-terminal domain contains the binding site for glutamine and catalyzes the hydrolysis of this substrate to glutamate and ammonia. The N-terminal domain is anticipated to bind ATP and cobyrinate and catalyzes the ultimate synthesis of the diamide product. The ammonia produced via the glutaminase domain is probably translocated to the adjacent domain via a molecular tunnel, where it reacts with an activated intermediate.</text>
</comment>
<keyword evidence="3 8" id="KW-0436">Ligase</keyword>
<dbReference type="GO" id="GO:0005524">
    <property type="term" value="F:ATP binding"/>
    <property type="evidence" value="ECO:0007669"/>
    <property type="project" value="UniProtKB-UniRule"/>
</dbReference>
<dbReference type="SUPFAM" id="SSF52317">
    <property type="entry name" value="Class I glutamine amidotransferase-like"/>
    <property type="match status" value="1"/>
</dbReference>
<evidence type="ECO:0000256" key="6">
    <source>
        <dbReference type="ARBA" id="ARBA00022842"/>
    </source>
</evidence>
<evidence type="ECO:0000256" key="4">
    <source>
        <dbReference type="ARBA" id="ARBA00022741"/>
    </source>
</evidence>
<accession>A1BCR9</accession>
<dbReference type="InterPro" id="IPR029062">
    <property type="entry name" value="Class_I_gatase-like"/>
</dbReference>
<dbReference type="InterPro" id="IPR004484">
    <property type="entry name" value="CbiA/CobB_synth"/>
</dbReference>
<dbReference type="InterPro" id="IPR011698">
    <property type="entry name" value="GATase_3"/>
</dbReference>
<feature type="site" description="Increases nucleophilicity of active site Cys" evidence="8">
    <location>
        <position position="439"/>
    </location>
</feature>
<dbReference type="STRING" id="290317.Cpha266_0126"/>
<dbReference type="AlphaFoldDB" id="A1BCR9"/>
<dbReference type="GO" id="GO:0042242">
    <property type="term" value="F:cobyrinic acid a,c-diamide synthase activity"/>
    <property type="evidence" value="ECO:0007669"/>
    <property type="project" value="UniProtKB-UniRule"/>
</dbReference>
<comment type="miscellaneous">
    <text evidence="8">The a and c carboxylates of cobyrinate are activated for nucleophilic attack via formation of a phosphorylated intermediate by ATP. CbiA catalyzes first the amidation of the c-carboxylate, and then that of the a-carboxylate.</text>
</comment>
<keyword evidence="4 8" id="KW-0547">Nucleotide-binding</keyword>
<dbReference type="Pfam" id="PF07685">
    <property type="entry name" value="GATase_3"/>
    <property type="match status" value="1"/>
</dbReference>
<keyword evidence="7 8" id="KW-0315">Glutamine amidotransferase</keyword>
<dbReference type="CDD" id="cd03130">
    <property type="entry name" value="GATase1_CobB"/>
    <property type="match status" value="1"/>
</dbReference>
<reference evidence="11 12" key="1">
    <citation type="submission" date="2006-12" db="EMBL/GenBank/DDBJ databases">
        <title>Complete sequence of Chlorobium phaeobacteroides DSM 266.</title>
        <authorList>
            <consortium name="US DOE Joint Genome Institute"/>
            <person name="Copeland A."/>
            <person name="Lucas S."/>
            <person name="Lapidus A."/>
            <person name="Barry K."/>
            <person name="Detter J.C."/>
            <person name="Glavina del Rio T."/>
            <person name="Hammon N."/>
            <person name="Israni S."/>
            <person name="Pitluck S."/>
            <person name="Goltsman E."/>
            <person name="Schmutz J."/>
            <person name="Larimer F."/>
            <person name="Land M."/>
            <person name="Hauser L."/>
            <person name="Mikhailova N."/>
            <person name="Li T."/>
            <person name="Overmann J."/>
            <person name="Bryant D.A."/>
            <person name="Richardson P."/>
        </authorList>
    </citation>
    <scope>NUCLEOTIDE SEQUENCE [LARGE SCALE GENOMIC DNA]</scope>
    <source>
        <strain evidence="11 12">DSM 266</strain>
    </source>
</reference>
<gene>
    <name evidence="8" type="primary">cbiA</name>
    <name evidence="11" type="ordered locus">Cpha266_0126</name>
</gene>
<evidence type="ECO:0000256" key="3">
    <source>
        <dbReference type="ARBA" id="ARBA00022598"/>
    </source>
</evidence>
<dbReference type="PROSITE" id="PS51274">
    <property type="entry name" value="GATASE_COBBQ"/>
    <property type="match status" value="1"/>
</dbReference>
<evidence type="ECO:0000259" key="9">
    <source>
        <dbReference type="Pfam" id="PF01656"/>
    </source>
</evidence>
<dbReference type="PANTHER" id="PTHR43873:SF1">
    <property type="entry name" value="COBYRINATE A,C-DIAMIDE SYNTHASE"/>
    <property type="match status" value="1"/>
</dbReference>
<feature type="domain" description="CobQ/CobB/MinD/ParA nucleotide binding" evidence="9">
    <location>
        <begin position="17"/>
        <end position="195"/>
    </location>
</feature>
<dbReference type="PANTHER" id="PTHR43873">
    <property type="entry name" value="COBYRINATE A,C-DIAMIDE SYNTHASE"/>
    <property type="match status" value="1"/>
</dbReference>
<evidence type="ECO:0000256" key="2">
    <source>
        <dbReference type="ARBA" id="ARBA00022573"/>
    </source>
</evidence>
<comment type="catalytic activity">
    <reaction evidence="8">
        <text>cob(II)yrinate + 2 L-glutamine + 2 ATP + 2 H2O = cob(II)yrinate a,c diamide + 2 L-glutamate + 2 ADP + 2 phosphate + 2 H(+)</text>
        <dbReference type="Rhea" id="RHEA:26289"/>
        <dbReference type="ChEBI" id="CHEBI:15377"/>
        <dbReference type="ChEBI" id="CHEBI:15378"/>
        <dbReference type="ChEBI" id="CHEBI:29985"/>
        <dbReference type="ChEBI" id="CHEBI:30616"/>
        <dbReference type="ChEBI" id="CHEBI:43474"/>
        <dbReference type="ChEBI" id="CHEBI:58359"/>
        <dbReference type="ChEBI" id="CHEBI:58537"/>
        <dbReference type="ChEBI" id="CHEBI:58894"/>
        <dbReference type="ChEBI" id="CHEBI:456216"/>
        <dbReference type="EC" id="6.3.5.11"/>
    </reaction>
</comment>
<feature type="active site" description="Nucleophile" evidence="8">
    <location>
        <position position="336"/>
    </location>
</feature>
<dbReference type="EMBL" id="CP000492">
    <property type="protein sequence ID" value="ABL64196.1"/>
    <property type="molecule type" value="Genomic_DNA"/>
</dbReference>
<dbReference type="eggNOG" id="COG1797">
    <property type="taxonomic scope" value="Bacteria"/>
</dbReference>
<comment type="function">
    <text evidence="8">Catalyzes the ATP-dependent amidation of the two carboxylate groups at positions a and c of cobyrinate, using either L-glutamine or ammonia as the nitrogen source.</text>
</comment>
<dbReference type="Gene3D" id="3.40.50.300">
    <property type="entry name" value="P-loop containing nucleotide triphosphate hydrolases"/>
    <property type="match status" value="1"/>
</dbReference>
<dbReference type="UniPathway" id="UPA00148">
    <property type="reaction ID" value="UER00231"/>
</dbReference>
<dbReference type="HOGENOM" id="CLU_022752_2_1_10"/>
<dbReference type="SUPFAM" id="SSF52540">
    <property type="entry name" value="P-loop containing nucleoside triphosphate hydrolases"/>
    <property type="match status" value="1"/>
</dbReference>
<evidence type="ECO:0000256" key="1">
    <source>
        <dbReference type="ARBA" id="ARBA00001946"/>
    </source>
</evidence>
<dbReference type="InterPro" id="IPR002586">
    <property type="entry name" value="CobQ/CobB/MinD/ParA_Nub-bd_dom"/>
</dbReference>
<dbReference type="EC" id="6.3.5.11" evidence="8"/>
<name>A1BCR9_CHLPD</name>
<dbReference type="HAMAP" id="MF_00027">
    <property type="entry name" value="CobB_CbiA"/>
    <property type="match status" value="1"/>
</dbReference>
<protein>
    <recommendedName>
        <fullName evidence="8">Cobyrinate a,c-diamide synthase</fullName>
        <ecNumber evidence="8">6.3.5.11</ecNumber>
    </recommendedName>
    <alternativeName>
        <fullName evidence="8">Cobyrinic acid a,c-diamide synthetase</fullName>
    </alternativeName>
</protein>
<dbReference type="Pfam" id="PF01656">
    <property type="entry name" value="CbiA"/>
    <property type="match status" value="1"/>
</dbReference>
<sequence>MDAVTLPRLMISAAQKSSGKTTISLGLLSHLKSRGVAVRSFKKGPDYIDPMWHKLASGSECYNLDPYLMGQEGCLDSFFKNSRNGNSDFCLIEGNHGLHDGLSLDGSDSSAGLASMLKTPVLLVVDSRKTNRGVAALVMGMQAMQPQADIAGVILNQVQSARQAAKQKLAIEHYCKVPVFGAIPVDEELVIPERHLGLTTVGETADAAKFITGAAERLERYCDMAAIRALFSMASPIGMPPLETRGINPVARARVGVFRDAAFCFYYPDNLAALQEHGAELIFIDSMSESSLPDIDGLYLGGGFPESFFDAISSRRGLLRDVRERVKSGMPLYAECGGLIYLSRSAEYGGKRYDLAGVLPLDIGFQQRPAGHGYLDLRSSAESAWFKTGERIRAHEFHYSRPLLSSGACSYQFEVLRGYGVTGERDGAVDNHVFASFAHVHALSTPGWAPKFVSLASIYKDRCLSGWAVPPQRQD</sequence>
<keyword evidence="2 8" id="KW-0169">Cobalamin biosynthesis</keyword>
<comment type="cofactor">
    <cofactor evidence="1 8">
        <name>Mg(2+)</name>
        <dbReference type="ChEBI" id="CHEBI:18420"/>
    </cofactor>
</comment>
<evidence type="ECO:0000256" key="8">
    <source>
        <dbReference type="HAMAP-Rule" id="MF_00027"/>
    </source>
</evidence>
<dbReference type="RefSeq" id="WP_011744036.1">
    <property type="nucleotide sequence ID" value="NC_008639.1"/>
</dbReference>
<dbReference type="Gene3D" id="3.40.50.880">
    <property type="match status" value="1"/>
</dbReference>
<dbReference type="NCBIfam" id="TIGR00379">
    <property type="entry name" value="cobB"/>
    <property type="match status" value="1"/>
</dbReference>
<evidence type="ECO:0000313" key="11">
    <source>
        <dbReference type="EMBL" id="ABL64196.1"/>
    </source>
</evidence>
<keyword evidence="6 8" id="KW-0460">Magnesium</keyword>
<evidence type="ECO:0000259" key="10">
    <source>
        <dbReference type="Pfam" id="PF07685"/>
    </source>
</evidence>
<evidence type="ECO:0000256" key="5">
    <source>
        <dbReference type="ARBA" id="ARBA00022840"/>
    </source>
</evidence>
<comment type="pathway">
    <text evidence="8">Cofactor biosynthesis; adenosylcobalamin biosynthesis; cob(II)yrinate a,c-diamide from sirohydrochlorin (anaerobic route): step 10/10.</text>
</comment>
<proteinExistence type="inferred from homology"/>
<dbReference type="NCBIfam" id="NF002204">
    <property type="entry name" value="PRK01077.1"/>
    <property type="match status" value="1"/>
</dbReference>
<keyword evidence="12" id="KW-1185">Reference proteome</keyword>